<comment type="caution">
    <text evidence="7">The sequence shown here is derived from an EMBL/GenBank/DDBJ whole genome shotgun (WGS) entry which is preliminary data.</text>
</comment>
<gene>
    <name evidence="7" type="primary">glf</name>
    <name evidence="7" type="ORF">DW079_01850</name>
</gene>
<dbReference type="SUPFAM" id="SSF54373">
    <property type="entry name" value="FAD-linked reductases, C-terminal domain"/>
    <property type="match status" value="1"/>
</dbReference>
<evidence type="ECO:0000256" key="5">
    <source>
        <dbReference type="ARBA" id="ARBA00023235"/>
    </source>
</evidence>
<comment type="cofactor">
    <cofactor evidence="1">
        <name>FAD</name>
        <dbReference type="ChEBI" id="CHEBI:57692"/>
    </cofactor>
</comment>
<dbReference type="PANTHER" id="PTHR21197">
    <property type="entry name" value="UDP-GALACTOPYRANOSE MUTASE"/>
    <property type="match status" value="1"/>
</dbReference>
<dbReference type="EMBL" id="QRNB01000005">
    <property type="protein sequence ID" value="RHK12503.1"/>
    <property type="molecule type" value="Genomic_DNA"/>
</dbReference>
<evidence type="ECO:0000313" key="8">
    <source>
        <dbReference type="Proteomes" id="UP000286211"/>
    </source>
</evidence>
<sequence>MKKYDYLIVGSGLFGATFAHLAHKQGKTCLVIDKRPHLGGNIYCENIEGINVHKYGAHIFHTSNKEVWNFVNSIVEFNRYTNSPVANYKGKLYNLPFNMNTFYQMWGVTTPAEAQAKIDEQKAEAVAKMKADGISEPRNLEEQAQVLIGKDIYERLIKGYTEKQWGRKCTDLPAFIIKRLPVRLIFDNNYFNDKYQGIPIGGYNKLIDGLLEGADTKVSVDFFKDEIELPYGNKGVLKDHWKELASKLVFTGKIDEFYNYQFGKLNYRTVRFEQETIDCPNYQGNAVVNYTEREVPYTRVIEHKHFEMFGAEVYETPKTVISKEYSTEWKDGMEPYYPVNDKENSELYAQYKNLADQEEDVIFGGRLAEYKYYDMAPIIEKALAMFK</sequence>
<evidence type="ECO:0000256" key="3">
    <source>
        <dbReference type="ARBA" id="ARBA00022630"/>
    </source>
</evidence>
<organism evidence="7 8">
    <name type="scientific">Segatella copri</name>
    <dbReference type="NCBI Taxonomy" id="165179"/>
    <lineage>
        <taxon>Bacteria</taxon>
        <taxon>Pseudomonadati</taxon>
        <taxon>Bacteroidota</taxon>
        <taxon>Bacteroidia</taxon>
        <taxon>Bacteroidales</taxon>
        <taxon>Prevotellaceae</taxon>
        <taxon>Segatella</taxon>
    </lineage>
</organism>
<name>A0A415F8R7_9BACT</name>
<dbReference type="Gene3D" id="3.40.50.720">
    <property type="entry name" value="NAD(P)-binding Rossmann-like Domain"/>
    <property type="match status" value="3"/>
</dbReference>
<evidence type="ECO:0000313" key="7">
    <source>
        <dbReference type="EMBL" id="RHK12503.1"/>
    </source>
</evidence>
<dbReference type="AlphaFoldDB" id="A0A415F8R7"/>
<keyword evidence="4" id="KW-0274">FAD</keyword>
<dbReference type="GO" id="GO:0050660">
    <property type="term" value="F:flavin adenine dinucleotide binding"/>
    <property type="evidence" value="ECO:0007669"/>
    <property type="project" value="TreeGrafter"/>
</dbReference>
<proteinExistence type="inferred from homology"/>
<evidence type="ECO:0000259" key="6">
    <source>
        <dbReference type="Pfam" id="PF03275"/>
    </source>
</evidence>
<evidence type="ECO:0000256" key="4">
    <source>
        <dbReference type="ARBA" id="ARBA00022827"/>
    </source>
</evidence>
<dbReference type="Pfam" id="PF13450">
    <property type="entry name" value="NAD_binding_8"/>
    <property type="match status" value="1"/>
</dbReference>
<dbReference type="Proteomes" id="UP000286211">
    <property type="component" value="Unassembled WGS sequence"/>
</dbReference>
<evidence type="ECO:0000256" key="1">
    <source>
        <dbReference type="ARBA" id="ARBA00001974"/>
    </source>
</evidence>
<dbReference type="PANTHER" id="PTHR21197:SF0">
    <property type="entry name" value="UDP-GALACTOPYRANOSE MUTASE"/>
    <property type="match status" value="1"/>
</dbReference>
<dbReference type="Pfam" id="PF03275">
    <property type="entry name" value="GLF"/>
    <property type="match status" value="1"/>
</dbReference>
<accession>A0A415F8R7</accession>
<dbReference type="EC" id="5.4.99.9" evidence="7"/>
<comment type="similarity">
    <text evidence="2">Belongs to the UDP-galactopyranose/dTDP-fucopyranose mutase family.</text>
</comment>
<dbReference type="GO" id="GO:0005829">
    <property type="term" value="C:cytosol"/>
    <property type="evidence" value="ECO:0007669"/>
    <property type="project" value="TreeGrafter"/>
</dbReference>
<dbReference type="InterPro" id="IPR004379">
    <property type="entry name" value="UDP-GALP_mutase"/>
</dbReference>
<evidence type="ECO:0000256" key="2">
    <source>
        <dbReference type="ARBA" id="ARBA00009321"/>
    </source>
</evidence>
<reference evidence="7 8" key="1">
    <citation type="submission" date="2018-08" db="EMBL/GenBank/DDBJ databases">
        <title>A genome reference for cultivated species of the human gut microbiota.</title>
        <authorList>
            <person name="Zou Y."/>
            <person name="Xue W."/>
            <person name="Luo G."/>
        </authorList>
    </citation>
    <scope>NUCLEOTIDE SEQUENCE [LARGE SCALE GENOMIC DNA]</scope>
    <source>
        <strain evidence="7 8">AF46-2NS</strain>
    </source>
</reference>
<dbReference type="GO" id="GO:0008767">
    <property type="term" value="F:UDP-galactopyranose mutase activity"/>
    <property type="evidence" value="ECO:0007669"/>
    <property type="project" value="UniProtKB-EC"/>
</dbReference>
<keyword evidence="5 7" id="KW-0413">Isomerase</keyword>
<feature type="domain" description="UDP-galactopyranose mutase C-terminal" evidence="6">
    <location>
        <begin position="156"/>
        <end position="372"/>
    </location>
</feature>
<protein>
    <submittedName>
        <fullName evidence="7">UDP-galactopyranose mutase</fullName>
        <ecNumber evidence="7">5.4.99.9</ecNumber>
    </submittedName>
</protein>
<dbReference type="InterPro" id="IPR015899">
    <property type="entry name" value="UDP-GalPyranose_mutase_C"/>
</dbReference>
<dbReference type="SUPFAM" id="SSF51971">
    <property type="entry name" value="Nucleotide-binding domain"/>
    <property type="match status" value="1"/>
</dbReference>
<dbReference type="NCBIfam" id="TIGR00031">
    <property type="entry name" value="UDP-GALP_mutase"/>
    <property type="match status" value="1"/>
</dbReference>
<keyword evidence="3" id="KW-0285">Flavoprotein</keyword>